<accession>A0ABW5QZM5</accession>
<feature type="transmembrane region" description="Helical" evidence="1">
    <location>
        <begin position="356"/>
        <end position="373"/>
    </location>
</feature>
<feature type="transmembrane region" description="Helical" evidence="1">
    <location>
        <begin position="380"/>
        <end position="398"/>
    </location>
</feature>
<dbReference type="InterPro" id="IPR032809">
    <property type="entry name" value="Put_HupE_UreJ"/>
</dbReference>
<feature type="transmembrane region" description="Helical" evidence="1">
    <location>
        <begin position="231"/>
        <end position="255"/>
    </location>
</feature>
<reference evidence="3" key="1">
    <citation type="journal article" date="2019" name="Int. J. Syst. Evol. Microbiol.">
        <title>The Global Catalogue of Microorganisms (GCM) 10K type strain sequencing project: providing services to taxonomists for standard genome sequencing and annotation.</title>
        <authorList>
            <consortium name="The Broad Institute Genomics Platform"/>
            <consortium name="The Broad Institute Genome Sequencing Center for Infectious Disease"/>
            <person name="Wu L."/>
            <person name="Ma J."/>
        </authorList>
    </citation>
    <scope>NUCLEOTIDE SEQUENCE [LARGE SCALE GENOMIC DNA]</scope>
    <source>
        <strain evidence="3">TISTR 1827</strain>
    </source>
</reference>
<feature type="transmembrane region" description="Helical" evidence="1">
    <location>
        <begin position="29"/>
        <end position="48"/>
    </location>
</feature>
<evidence type="ECO:0000256" key="1">
    <source>
        <dbReference type="SAM" id="Phobius"/>
    </source>
</evidence>
<dbReference type="EMBL" id="JBHUMY010000014">
    <property type="protein sequence ID" value="MFD2661496.1"/>
    <property type="molecule type" value="Genomic_DNA"/>
</dbReference>
<proteinExistence type="predicted"/>
<organism evidence="2 3">
    <name type="scientific">Paenibacillus thailandensis</name>
    <dbReference type="NCBI Taxonomy" id="393250"/>
    <lineage>
        <taxon>Bacteria</taxon>
        <taxon>Bacillati</taxon>
        <taxon>Bacillota</taxon>
        <taxon>Bacilli</taxon>
        <taxon>Bacillales</taxon>
        <taxon>Paenibacillaceae</taxon>
        <taxon>Paenibacillus</taxon>
    </lineage>
</organism>
<keyword evidence="3" id="KW-1185">Reference proteome</keyword>
<dbReference type="RefSeq" id="WP_379274430.1">
    <property type="nucleotide sequence ID" value="NZ_JBHUGT010000023.1"/>
</dbReference>
<keyword evidence="1" id="KW-0472">Membrane</keyword>
<protein>
    <submittedName>
        <fullName evidence="2">HupE/UreJ family protein</fullName>
    </submittedName>
</protein>
<keyword evidence="1" id="KW-0812">Transmembrane</keyword>
<dbReference type="Pfam" id="PF13795">
    <property type="entry name" value="HupE_UreJ_2"/>
    <property type="match status" value="1"/>
</dbReference>
<comment type="caution">
    <text evidence="2">The sequence shown here is derived from an EMBL/GenBank/DDBJ whole genome shotgun (WGS) entry which is preliminary data.</text>
</comment>
<gene>
    <name evidence="2" type="ORF">ACFSW5_14680</name>
</gene>
<keyword evidence="1" id="KW-1133">Transmembrane helix</keyword>
<feature type="transmembrane region" description="Helical" evidence="1">
    <location>
        <begin position="317"/>
        <end position="336"/>
    </location>
</feature>
<feature type="transmembrane region" description="Helical" evidence="1">
    <location>
        <begin position="287"/>
        <end position="305"/>
    </location>
</feature>
<dbReference type="Proteomes" id="UP001597493">
    <property type="component" value="Unassembled WGS sequence"/>
</dbReference>
<evidence type="ECO:0000313" key="2">
    <source>
        <dbReference type="EMBL" id="MFD2661496.1"/>
    </source>
</evidence>
<evidence type="ECO:0000313" key="3">
    <source>
        <dbReference type="Proteomes" id="UP001597493"/>
    </source>
</evidence>
<feature type="transmembrane region" description="Helical" evidence="1">
    <location>
        <begin position="262"/>
        <end position="281"/>
    </location>
</feature>
<name>A0ABW5QZM5_9BACL</name>
<sequence length="406" mass="44228">MYSNDNKVRTECVSGAGGNLQAKRGKAALGFRWLAAAALLLLSAFIRVEPASAHMNTFGYSSIQIDAGKLNYGLYLDAQEVAQWMDVHSGGVFILGGSGGERPAEGEAAWTAEELRPLVQQYLTVKEGGRPVPLGSIDGISVEDKSGIPYLYMDLAYELNDTADGYTIDYGFFFDMDINHQNFASIRSGESSQNIVFTNDRREFFGRAAAGEGAAAATVEVPGWLVTAWEYVVIGVEHIWGGIDHLLFILALVMARQQKWDYVKVITAFTAGHSLTIALAALDIVNLPAAFVEPVIALSIAYVAIENLIRKQINRRWIVAMLFGLIHGFGFAQVLQGVQGEHLLLSLFSFNLGVELGQLVVLAVLLPVLFCLRRHAGYRYVNLAASGAVTAVALFWTVTRVTEFIA</sequence>